<evidence type="ECO:0000256" key="9">
    <source>
        <dbReference type="PROSITE-ProRule" id="PRU00175"/>
    </source>
</evidence>
<keyword evidence="8" id="KW-0067">ATP-binding</keyword>
<evidence type="ECO:0000256" key="10">
    <source>
        <dbReference type="SAM" id="MobiDB-lite"/>
    </source>
</evidence>
<dbReference type="GO" id="GO:0008270">
    <property type="term" value="F:zinc ion binding"/>
    <property type="evidence" value="ECO:0007669"/>
    <property type="project" value="UniProtKB-KW"/>
</dbReference>
<dbReference type="SUPFAM" id="SSF52540">
    <property type="entry name" value="P-loop containing nucleoside triphosphate hydrolases"/>
    <property type="match status" value="2"/>
</dbReference>
<dbReference type="GO" id="GO:0005524">
    <property type="term" value="F:ATP binding"/>
    <property type="evidence" value="ECO:0007669"/>
    <property type="project" value="UniProtKB-KW"/>
</dbReference>
<dbReference type="GO" id="GO:0004386">
    <property type="term" value="F:helicase activity"/>
    <property type="evidence" value="ECO:0007669"/>
    <property type="project" value="UniProtKB-KW"/>
</dbReference>
<evidence type="ECO:0000259" key="13">
    <source>
        <dbReference type="PROSITE" id="PS51194"/>
    </source>
</evidence>
<evidence type="ECO:0000256" key="2">
    <source>
        <dbReference type="ARBA" id="ARBA00022723"/>
    </source>
</evidence>
<dbReference type="Gene3D" id="3.30.40.10">
    <property type="entry name" value="Zinc/RING finger domain, C3HC4 (zinc finger)"/>
    <property type="match status" value="1"/>
</dbReference>
<dbReference type="SMART" id="SM00487">
    <property type="entry name" value="DEXDc"/>
    <property type="match status" value="1"/>
</dbReference>
<dbReference type="InterPro" id="IPR014001">
    <property type="entry name" value="Helicase_ATP-bd"/>
</dbReference>
<dbReference type="InterPro" id="IPR001650">
    <property type="entry name" value="Helicase_C-like"/>
</dbReference>
<dbReference type="EMBL" id="ML977161">
    <property type="protein sequence ID" value="KAF1985652.1"/>
    <property type="molecule type" value="Genomic_DNA"/>
</dbReference>
<feature type="compositionally biased region" description="Basic and acidic residues" evidence="10">
    <location>
        <begin position="271"/>
        <end position="291"/>
    </location>
</feature>
<dbReference type="PROSITE" id="PS50089">
    <property type="entry name" value="ZF_RING_2"/>
    <property type="match status" value="1"/>
</dbReference>
<gene>
    <name evidence="14" type="ORF">K402DRAFT_394635</name>
</gene>
<feature type="domain" description="Helicase C-terminal" evidence="13">
    <location>
        <begin position="848"/>
        <end position="1016"/>
    </location>
</feature>
<dbReference type="InterPro" id="IPR049730">
    <property type="entry name" value="SNF2/RAD54-like_C"/>
</dbReference>
<dbReference type="InterPro" id="IPR050628">
    <property type="entry name" value="SNF2_RAD54_helicase_TF"/>
</dbReference>
<dbReference type="Gene3D" id="3.40.50.300">
    <property type="entry name" value="P-loop containing nucleotide triphosphate hydrolases"/>
    <property type="match status" value="1"/>
</dbReference>
<evidence type="ECO:0000256" key="7">
    <source>
        <dbReference type="ARBA" id="ARBA00022833"/>
    </source>
</evidence>
<feature type="region of interest" description="Disordered" evidence="10">
    <location>
        <begin position="250"/>
        <end position="291"/>
    </location>
</feature>
<feature type="region of interest" description="Disordered" evidence="10">
    <location>
        <begin position="148"/>
        <end position="234"/>
    </location>
</feature>
<dbReference type="PROSITE" id="PS51192">
    <property type="entry name" value="HELICASE_ATP_BIND_1"/>
    <property type="match status" value="1"/>
</dbReference>
<dbReference type="GO" id="GO:0005634">
    <property type="term" value="C:nucleus"/>
    <property type="evidence" value="ECO:0007669"/>
    <property type="project" value="TreeGrafter"/>
</dbReference>
<dbReference type="SMART" id="SM00490">
    <property type="entry name" value="HELICc"/>
    <property type="match status" value="1"/>
</dbReference>
<dbReference type="Pfam" id="PF00271">
    <property type="entry name" value="Helicase_C"/>
    <property type="match status" value="1"/>
</dbReference>
<comment type="similarity">
    <text evidence="1">Belongs to the SNF2/RAD54 helicase family.</text>
</comment>
<keyword evidence="4 9" id="KW-0863">Zinc-finger</keyword>
<keyword evidence="15" id="KW-1185">Reference proteome</keyword>
<dbReference type="AlphaFoldDB" id="A0A6G1GXW4"/>
<feature type="compositionally biased region" description="Polar residues" evidence="10">
    <location>
        <begin position="208"/>
        <end position="234"/>
    </location>
</feature>
<evidence type="ECO:0000256" key="1">
    <source>
        <dbReference type="ARBA" id="ARBA00007025"/>
    </source>
</evidence>
<feature type="compositionally biased region" description="Polar residues" evidence="10">
    <location>
        <begin position="250"/>
        <end position="270"/>
    </location>
</feature>
<organism evidence="14 15">
    <name type="scientific">Aulographum hederae CBS 113979</name>
    <dbReference type="NCBI Taxonomy" id="1176131"/>
    <lineage>
        <taxon>Eukaryota</taxon>
        <taxon>Fungi</taxon>
        <taxon>Dikarya</taxon>
        <taxon>Ascomycota</taxon>
        <taxon>Pezizomycotina</taxon>
        <taxon>Dothideomycetes</taxon>
        <taxon>Pleosporomycetidae</taxon>
        <taxon>Aulographales</taxon>
        <taxon>Aulographaceae</taxon>
    </lineage>
</organism>
<dbReference type="PROSITE" id="PS00518">
    <property type="entry name" value="ZF_RING_1"/>
    <property type="match status" value="1"/>
</dbReference>
<dbReference type="PANTHER" id="PTHR45626:SF16">
    <property type="entry name" value="ATP-DEPENDENT HELICASE ULS1"/>
    <property type="match status" value="1"/>
</dbReference>
<dbReference type="SMART" id="SM00184">
    <property type="entry name" value="RING"/>
    <property type="match status" value="1"/>
</dbReference>
<dbReference type="InterPro" id="IPR038718">
    <property type="entry name" value="SNF2-like_sf"/>
</dbReference>
<dbReference type="CDD" id="cd16449">
    <property type="entry name" value="RING-HC"/>
    <property type="match status" value="1"/>
</dbReference>
<dbReference type="Pfam" id="PF13920">
    <property type="entry name" value="zf-C3HC4_3"/>
    <property type="match status" value="1"/>
</dbReference>
<keyword evidence="3" id="KW-0547">Nucleotide-binding</keyword>
<feature type="compositionally biased region" description="Basic and acidic residues" evidence="10">
    <location>
        <begin position="791"/>
        <end position="803"/>
    </location>
</feature>
<evidence type="ECO:0000313" key="14">
    <source>
        <dbReference type="EMBL" id="KAF1985652.1"/>
    </source>
</evidence>
<evidence type="ECO:0000256" key="3">
    <source>
        <dbReference type="ARBA" id="ARBA00022741"/>
    </source>
</evidence>
<feature type="region of interest" description="Disordered" evidence="10">
    <location>
        <begin position="778"/>
        <end position="813"/>
    </location>
</feature>
<dbReference type="InterPro" id="IPR000330">
    <property type="entry name" value="SNF2_N"/>
</dbReference>
<dbReference type="InterPro" id="IPR013083">
    <property type="entry name" value="Znf_RING/FYVE/PHD"/>
</dbReference>
<dbReference type="PROSITE" id="PS51194">
    <property type="entry name" value="HELICASE_CTER"/>
    <property type="match status" value="1"/>
</dbReference>
<evidence type="ECO:0000259" key="12">
    <source>
        <dbReference type="PROSITE" id="PS51192"/>
    </source>
</evidence>
<dbReference type="CDD" id="cd18008">
    <property type="entry name" value="DEXDc_SHPRH-like"/>
    <property type="match status" value="1"/>
</dbReference>
<feature type="region of interest" description="Disordered" evidence="10">
    <location>
        <begin position="441"/>
        <end position="462"/>
    </location>
</feature>
<protein>
    <recommendedName>
        <fullName evidence="16">SWI/SNF family DNA-dependent ATPase Ris1</fullName>
    </recommendedName>
</protein>
<dbReference type="OrthoDB" id="423559at2759"/>
<dbReference type="Gene3D" id="3.40.50.10810">
    <property type="entry name" value="Tandem AAA-ATPase domain"/>
    <property type="match status" value="1"/>
</dbReference>
<evidence type="ECO:0000259" key="11">
    <source>
        <dbReference type="PROSITE" id="PS50089"/>
    </source>
</evidence>
<accession>A0A6G1GXW4</accession>
<dbReference type="GO" id="GO:0008094">
    <property type="term" value="F:ATP-dependent activity, acting on DNA"/>
    <property type="evidence" value="ECO:0007669"/>
    <property type="project" value="TreeGrafter"/>
</dbReference>
<dbReference type="Proteomes" id="UP000800041">
    <property type="component" value="Unassembled WGS sequence"/>
</dbReference>
<keyword evidence="7" id="KW-0862">Zinc</keyword>
<evidence type="ECO:0000313" key="15">
    <source>
        <dbReference type="Proteomes" id="UP000800041"/>
    </source>
</evidence>
<keyword evidence="6" id="KW-0347">Helicase</keyword>
<keyword evidence="5" id="KW-0378">Hydrolase</keyword>
<dbReference type="SUPFAM" id="SSF57850">
    <property type="entry name" value="RING/U-box"/>
    <property type="match status" value="1"/>
</dbReference>
<feature type="compositionally biased region" description="Low complexity" evidence="10">
    <location>
        <begin position="151"/>
        <end position="162"/>
    </location>
</feature>
<reference evidence="14" key="1">
    <citation type="journal article" date="2020" name="Stud. Mycol.">
        <title>101 Dothideomycetes genomes: a test case for predicting lifestyles and emergence of pathogens.</title>
        <authorList>
            <person name="Haridas S."/>
            <person name="Albert R."/>
            <person name="Binder M."/>
            <person name="Bloem J."/>
            <person name="Labutti K."/>
            <person name="Salamov A."/>
            <person name="Andreopoulos B."/>
            <person name="Baker S."/>
            <person name="Barry K."/>
            <person name="Bills G."/>
            <person name="Bluhm B."/>
            <person name="Cannon C."/>
            <person name="Castanera R."/>
            <person name="Culley D."/>
            <person name="Daum C."/>
            <person name="Ezra D."/>
            <person name="Gonzalez J."/>
            <person name="Henrissat B."/>
            <person name="Kuo A."/>
            <person name="Liang C."/>
            <person name="Lipzen A."/>
            <person name="Lutzoni F."/>
            <person name="Magnuson J."/>
            <person name="Mondo S."/>
            <person name="Nolan M."/>
            <person name="Ohm R."/>
            <person name="Pangilinan J."/>
            <person name="Park H.-J."/>
            <person name="Ramirez L."/>
            <person name="Alfaro M."/>
            <person name="Sun H."/>
            <person name="Tritt A."/>
            <person name="Yoshinaga Y."/>
            <person name="Zwiers L.-H."/>
            <person name="Turgeon B."/>
            <person name="Goodwin S."/>
            <person name="Spatafora J."/>
            <person name="Crous P."/>
            <person name="Grigoriev I."/>
        </authorList>
    </citation>
    <scope>NUCLEOTIDE SEQUENCE</scope>
    <source>
        <strain evidence="14">CBS 113979</strain>
    </source>
</reference>
<feature type="region of interest" description="Disordered" evidence="10">
    <location>
        <begin position="304"/>
        <end position="323"/>
    </location>
</feature>
<feature type="compositionally biased region" description="Acidic residues" evidence="10">
    <location>
        <begin position="778"/>
        <end position="790"/>
    </location>
</feature>
<dbReference type="InterPro" id="IPR001841">
    <property type="entry name" value="Znf_RING"/>
</dbReference>
<feature type="region of interest" description="Disordered" evidence="10">
    <location>
        <begin position="53"/>
        <end position="77"/>
    </location>
</feature>
<dbReference type="Pfam" id="PF00176">
    <property type="entry name" value="SNF2-rel_dom"/>
    <property type="match status" value="1"/>
</dbReference>
<evidence type="ECO:0008006" key="16">
    <source>
        <dbReference type="Google" id="ProtNLM"/>
    </source>
</evidence>
<sequence>MANPLSSTQSREDLVFDIDTLKTRMETLDESTPNYRDEKGRLLQELLQLQKRLRNADAAPRSRDRDNDDSSAIPGAFQNEVDDIVDLEDPYWDLDLIYLGTADEMQQQQRQEREENAAKRVCVNDWRRMGNDSGQSYLQNVISSVANMFNQGPSSQSRPSGGYAQARHDDRGRGRSSTPGRNDRGRSSTPGPYTRNDRAPTGSRGPFLSSTASKPGSLRANYQSSVTSRFEPSQNASQFTFNAPVSVGSSVSDTNIPSGQRSSNSLGEPSTRNERSLKAKNEDSYEPIDPHDHAQYVERLVKDMSSHDDSNQPREPTPKQMCLPLHPHQQIGVAWLKRKENGASRGSILADDMGLGKTVQAIALILSNPWTVDDYPFPKTTLIVAPVSLMKQWSSELQAKIKLEHRLKVHIHHGNSKKTYAELKQYHIVLTTYQTIAQEYSRRERQRTNDGDDDDDDADNSNLNEDDFAIIGSECRWLRVVLDEAHHIKNNRTASAKAIKLVQAKYRLCMTGTPMMNSVQELHSLVQFLRIQPHSDPARFKLDFLEPLRQLPENPYAMRNLHTFLKTILLRRLKSSLIDGQPILKDLPPRTSHIEEVTFDEHERELYTALERKTQVKFNKFVKGNAVMKNYMHILVLLLRLRQACCHHSLIMDLSVSAATGISEEEMARHVRELPESVVVRIKRDVRAGTGAFSCPICYDAVENPAIFVPCGHDICAECYAKVMAPETPTCPECRNQLTDRVIDFETFKKVHWQDMEVDGGALESAILIDDDSDDDGFVVGDEDNDEADELNVKDEEAQEKGQKGSTKSKGAKKLRSLAALRKDGLRNKESKEKYLTQLSKDWKSSTKISKTMELLQKFERNDPTEKTIVFSLFTSLLDLLEVPMSAAGMSYSRYDGSMPRAARDRAVDTFNSTSTTHPRVLLMSLKAGSVGLNLARANHVIVFDPYWNPYTEEQAIDRVHRLGQTRPVSVHRLLVGRTVEDRIWELQERKRAVVESALDERKIGEVSRLGVRDLEYLFGVRR</sequence>
<dbReference type="GO" id="GO:0005737">
    <property type="term" value="C:cytoplasm"/>
    <property type="evidence" value="ECO:0007669"/>
    <property type="project" value="TreeGrafter"/>
</dbReference>
<feature type="compositionally biased region" description="Acidic residues" evidence="10">
    <location>
        <begin position="451"/>
        <end position="462"/>
    </location>
</feature>
<proteinExistence type="inferred from homology"/>
<dbReference type="PANTHER" id="PTHR45626">
    <property type="entry name" value="TRANSCRIPTION TERMINATION FACTOR 2-RELATED"/>
    <property type="match status" value="1"/>
</dbReference>
<evidence type="ECO:0000256" key="4">
    <source>
        <dbReference type="ARBA" id="ARBA00022771"/>
    </source>
</evidence>
<keyword evidence="2" id="KW-0479">Metal-binding</keyword>
<dbReference type="InterPro" id="IPR027417">
    <property type="entry name" value="P-loop_NTPase"/>
</dbReference>
<dbReference type="InterPro" id="IPR017907">
    <property type="entry name" value="Znf_RING_CS"/>
</dbReference>
<evidence type="ECO:0000256" key="5">
    <source>
        <dbReference type="ARBA" id="ARBA00022801"/>
    </source>
</evidence>
<dbReference type="GO" id="GO:0000724">
    <property type="term" value="P:double-strand break repair via homologous recombination"/>
    <property type="evidence" value="ECO:0007669"/>
    <property type="project" value="TreeGrafter"/>
</dbReference>
<evidence type="ECO:0000256" key="6">
    <source>
        <dbReference type="ARBA" id="ARBA00022806"/>
    </source>
</evidence>
<evidence type="ECO:0000256" key="8">
    <source>
        <dbReference type="ARBA" id="ARBA00022840"/>
    </source>
</evidence>
<feature type="domain" description="Helicase ATP-binding" evidence="12">
    <location>
        <begin position="338"/>
        <end position="532"/>
    </location>
</feature>
<dbReference type="CDD" id="cd18793">
    <property type="entry name" value="SF2_C_SNF"/>
    <property type="match status" value="1"/>
</dbReference>
<dbReference type="GO" id="GO:0016787">
    <property type="term" value="F:hydrolase activity"/>
    <property type="evidence" value="ECO:0007669"/>
    <property type="project" value="UniProtKB-KW"/>
</dbReference>
<feature type="compositionally biased region" description="Basic and acidic residues" evidence="10">
    <location>
        <begin position="441"/>
        <end position="450"/>
    </location>
</feature>
<feature type="domain" description="RING-type" evidence="11">
    <location>
        <begin position="695"/>
        <end position="735"/>
    </location>
</feature>
<name>A0A6G1GXW4_9PEZI</name>